<keyword evidence="2" id="KW-0472">Membrane</keyword>
<evidence type="ECO:0000313" key="3">
    <source>
        <dbReference type="EMBL" id="QHS91992.1"/>
    </source>
</evidence>
<protein>
    <submittedName>
        <fullName evidence="3">Uncharacterized protein</fullName>
    </submittedName>
</protein>
<feature type="region of interest" description="Disordered" evidence="1">
    <location>
        <begin position="138"/>
        <end position="160"/>
    </location>
</feature>
<evidence type="ECO:0000256" key="2">
    <source>
        <dbReference type="SAM" id="Phobius"/>
    </source>
</evidence>
<name>A0A6C0BIZ8_9ZZZZ</name>
<feature type="compositionally biased region" description="Polar residues" evidence="1">
    <location>
        <begin position="146"/>
        <end position="160"/>
    </location>
</feature>
<reference evidence="3" key="1">
    <citation type="journal article" date="2020" name="Nature">
        <title>Giant virus diversity and host interactions through global metagenomics.</title>
        <authorList>
            <person name="Schulz F."/>
            <person name="Roux S."/>
            <person name="Paez-Espino D."/>
            <person name="Jungbluth S."/>
            <person name="Walsh D.A."/>
            <person name="Denef V.J."/>
            <person name="McMahon K.D."/>
            <person name="Konstantinidis K.T."/>
            <person name="Eloe-Fadrosh E.A."/>
            <person name="Kyrpides N.C."/>
            <person name="Woyke T."/>
        </authorList>
    </citation>
    <scope>NUCLEOTIDE SEQUENCE</scope>
    <source>
        <strain evidence="3">GVMAG-M-3300013285-6</strain>
    </source>
</reference>
<dbReference type="AlphaFoldDB" id="A0A6C0BIZ8"/>
<organism evidence="3">
    <name type="scientific">viral metagenome</name>
    <dbReference type="NCBI Taxonomy" id="1070528"/>
    <lineage>
        <taxon>unclassified sequences</taxon>
        <taxon>metagenomes</taxon>
        <taxon>organismal metagenomes</taxon>
    </lineage>
</organism>
<dbReference type="EMBL" id="MN739167">
    <property type="protein sequence ID" value="QHS91992.1"/>
    <property type="molecule type" value="Genomic_DNA"/>
</dbReference>
<evidence type="ECO:0000256" key="1">
    <source>
        <dbReference type="SAM" id="MobiDB-lite"/>
    </source>
</evidence>
<keyword evidence="2" id="KW-1133">Transmembrane helix</keyword>
<feature type="transmembrane region" description="Helical" evidence="2">
    <location>
        <begin position="53"/>
        <end position="70"/>
    </location>
</feature>
<accession>A0A6C0BIZ8</accession>
<keyword evidence="2" id="KW-0812">Transmembrane</keyword>
<feature type="transmembrane region" description="Helical" evidence="2">
    <location>
        <begin position="24"/>
        <end position="41"/>
    </location>
</feature>
<feature type="transmembrane region" description="Helical" evidence="2">
    <location>
        <begin position="76"/>
        <end position="93"/>
    </location>
</feature>
<sequence>MKQVQQGGVREDIVQLLSKASSELRTSLIILLLLAIVFIEKIPRGIANTLSTLYGRAILFTAVLGIAYYVDHPSSILALVLALLLLVKGTPTFSEGFVPDMDDTLQFVGNERRWWSEIVLKVNPIAIEKDRVNTIPIQDDNEENANKVQNTKDNNNSSFK</sequence>
<proteinExistence type="predicted"/>